<dbReference type="InterPro" id="IPR052163">
    <property type="entry name" value="DGC-Regulatory_Protein"/>
</dbReference>
<dbReference type="EC" id="2.7.7.65" evidence="4"/>
<accession>A0ABZ2RHD7</accession>
<organism evidence="4 5">
    <name type="scientific">Ectopseudomonas mendocina</name>
    <name type="common">Pseudomonas mendocina</name>
    <dbReference type="NCBI Taxonomy" id="300"/>
    <lineage>
        <taxon>Bacteria</taxon>
        <taxon>Pseudomonadati</taxon>
        <taxon>Pseudomonadota</taxon>
        <taxon>Gammaproteobacteria</taxon>
        <taxon>Pseudomonadales</taxon>
        <taxon>Pseudomonadaceae</taxon>
        <taxon>Ectopseudomonas</taxon>
    </lineage>
</organism>
<dbReference type="PROSITE" id="PS50887">
    <property type="entry name" value="GGDEF"/>
    <property type="match status" value="1"/>
</dbReference>
<dbReference type="SMART" id="SM00304">
    <property type="entry name" value="HAMP"/>
    <property type="match status" value="1"/>
</dbReference>
<dbReference type="InterPro" id="IPR000160">
    <property type="entry name" value="GGDEF_dom"/>
</dbReference>
<protein>
    <submittedName>
        <fullName evidence="4">Diguanylate cyclase</fullName>
        <ecNumber evidence="4">2.7.7.65</ecNumber>
    </submittedName>
</protein>
<sequence>MNRRKPIPTQPSPSLRRLMDRAHLRLTLLAISLTCLPLVLISLITLSSYATQNLQLIARSMAYSLGPAVIFKDREAVQEALNQVLETEDVAQVSVYDEHGHLLASREANRRRVLSALEDLTADLLLSGELTHTITDHDAVIGKLHIRGQGSSMLQYLFYGLIGLLASLALSTVGAVYASKRMQRVITRPLRHLSLLAHSISMDRKFNQRVPATQIEEFNDLADDFNSLLDQLEAWQHQLESEKATLAHKASHDALTGLPNRAFFNTRLLEAIRESRSAKSSIAVMFLDSNRFKEINDQLGHAAGDTVLTAIARRLQAQLREDDVVARLGGDEFAVLLKPIFSEDDAGLIADKINASMLEPIQLDDGRTICTSLSIGIAMYPQHADTPEGLLHRADAAMYKAKRNQHGHNLA</sequence>
<dbReference type="PROSITE" id="PS50885">
    <property type="entry name" value="HAMP"/>
    <property type="match status" value="1"/>
</dbReference>
<dbReference type="Pfam" id="PF00990">
    <property type="entry name" value="GGDEF"/>
    <property type="match status" value="1"/>
</dbReference>
<evidence type="ECO:0000313" key="4">
    <source>
        <dbReference type="EMBL" id="WXL26417.1"/>
    </source>
</evidence>
<dbReference type="SUPFAM" id="SSF158472">
    <property type="entry name" value="HAMP domain-like"/>
    <property type="match status" value="1"/>
</dbReference>
<evidence type="ECO:0000313" key="5">
    <source>
        <dbReference type="Proteomes" id="UP001476583"/>
    </source>
</evidence>
<dbReference type="InterPro" id="IPR029787">
    <property type="entry name" value="Nucleotide_cyclase"/>
</dbReference>
<dbReference type="InterPro" id="IPR043128">
    <property type="entry name" value="Rev_trsase/Diguanyl_cyclase"/>
</dbReference>
<dbReference type="NCBIfam" id="TIGR00254">
    <property type="entry name" value="GGDEF"/>
    <property type="match status" value="1"/>
</dbReference>
<keyword evidence="1" id="KW-1133">Transmembrane helix</keyword>
<feature type="transmembrane region" description="Helical" evidence="1">
    <location>
        <begin position="26"/>
        <end position="50"/>
    </location>
</feature>
<dbReference type="Proteomes" id="UP001476583">
    <property type="component" value="Chromosome"/>
</dbReference>
<dbReference type="SUPFAM" id="SSF55073">
    <property type="entry name" value="Nucleotide cyclase"/>
    <property type="match status" value="1"/>
</dbReference>
<dbReference type="CDD" id="cd01949">
    <property type="entry name" value="GGDEF"/>
    <property type="match status" value="1"/>
</dbReference>
<dbReference type="GO" id="GO:0052621">
    <property type="term" value="F:diguanylate cyclase activity"/>
    <property type="evidence" value="ECO:0007669"/>
    <property type="project" value="UniProtKB-EC"/>
</dbReference>
<keyword evidence="4" id="KW-0808">Transferase</keyword>
<dbReference type="SMART" id="SM00267">
    <property type="entry name" value="GGDEF"/>
    <property type="match status" value="1"/>
</dbReference>
<feature type="domain" description="HAMP" evidence="2">
    <location>
        <begin position="184"/>
        <end position="237"/>
    </location>
</feature>
<feature type="domain" description="GGDEF" evidence="3">
    <location>
        <begin position="280"/>
        <end position="411"/>
    </location>
</feature>
<dbReference type="CDD" id="cd06225">
    <property type="entry name" value="HAMP"/>
    <property type="match status" value="1"/>
</dbReference>
<feature type="transmembrane region" description="Helical" evidence="1">
    <location>
        <begin position="156"/>
        <end position="178"/>
    </location>
</feature>
<keyword evidence="1" id="KW-0472">Membrane</keyword>
<dbReference type="InterPro" id="IPR033417">
    <property type="entry name" value="CHASE8"/>
</dbReference>
<dbReference type="InterPro" id="IPR003660">
    <property type="entry name" value="HAMP_dom"/>
</dbReference>
<dbReference type="Gene3D" id="6.10.340.10">
    <property type="match status" value="1"/>
</dbReference>
<gene>
    <name evidence="4" type="ORF">WG219_02710</name>
</gene>
<dbReference type="EMBL" id="CP148074">
    <property type="protein sequence ID" value="WXL26417.1"/>
    <property type="molecule type" value="Genomic_DNA"/>
</dbReference>
<dbReference type="PANTHER" id="PTHR46663">
    <property type="entry name" value="DIGUANYLATE CYCLASE DGCT-RELATED"/>
    <property type="match status" value="1"/>
</dbReference>
<reference evidence="4 5" key="1">
    <citation type="submission" date="2024-03" db="EMBL/GenBank/DDBJ databases">
        <title>Complete genome of BD2.</title>
        <authorList>
            <person name="Cao G."/>
        </authorList>
    </citation>
    <scope>NUCLEOTIDE SEQUENCE [LARGE SCALE GENOMIC DNA]</scope>
    <source>
        <strain evidence="4 5">BD2</strain>
    </source>
</reference>
<proteinExistence type="predicted"/>
<dbReference type="Gene3D" id="3.30.70.270">
    <property type="match status" value="1"/>
</dbReference>
<keyword evidence="4" id="KW-0548">Nucleotidyltransferase</keyword>
<name>A0ABZ2RHD7_ECTME</name>
<evidence type="ECO:0000256" key="1">
    <source>
        <dbReference type="SAM" id="Phobius"/>
    </source>
</evidence>
<keyword evidence="5" id="KW-1185">Reference proteome</keyword>
<evidence type="ECO:0000259" key="2">
    <source>
        <dbReference type="PROSITE" id="PS50885"/>
    </source>
</evidence>
<dbReference type="PANTHER" id="PTHR46663:SF2">
    <property type="entry name" value="GGDEF DOMAIN-CONTAINING PROTEIN"/>
    <property type="match status" value="1"/>
</dbReference>
<keyword evidence="1" id="KW-0812">Transmembrane</keyword>
<dbReference type="Pfam" id="PF17152">
    <property type="entry name" value="CHASE8"/>
    <property type="match status" value="1"/>
</dbReference>
<evidence type="ECO:0000259" key="3">
    <source>
        <dbReference type="PROSITE" id="PS50887"/>
    </source>
</evidence>